<dbReference type="PANTHER" id="PTHR43038:SF3">
    <property type="entry name" value="ABC TRANSPORTER G FAMILY MEMBER 20 ISOFORM X1"/>
    <property type="match status" value="1"/>
</dbReference>
<dbReference type="InterPro" id="IPR027417">
    <property type="entry name" value="P-loop_NTPase"/>
</dbReference>
<feature type="domain" description="ABC transporter" evidence="1">
    <location>
        <begin position="49"/>
        <end position="84"/>
    </location>
</feature>
<evidence type="ECO:0000313" key="2">
    <source>
        <dbReference type="EMBL" id="PSB20114.1"/>
    </source>
</evidence>
<accession>A0A2T1DI50</accession>
<dbReference type="OrthoDB" id="419973at2"/>
<dbReference type="STRING" id="1920490.GCA_001895925_03778"/>
<dbReference type="SUPFAM" id="SSF52540">
    <property type="entry name" value="P-loop containing nucleoside triphosphate hydrolases"/>
    <property type="match status" value="1"/>
</dbReference>
<dbReference type="AlphaFoldDB" id="A0A2T1DI50"/>
<dbReference type="PANTHER" id="PTHR43038">
    <property type="entry name" value="ATP-BINDING CASSETTE, SUB-FAMILY H, MEMBER 1"/>
    <property type="match status" value="1"/>
</dbReference>
<dbReference type="Pfam" id="PF00005">
    <property type="entry name" value="ABC_tran"/>
    <property type="match status" value="1"/>
</dbReference>
<evidence type="ECO:0000313" key="3">
    <source>
        <dbReference type="Proteomes" id="UP000238634"/>
    </source>
</evidence>
<dbReference type="GO" id="GO:0016887">
    <property type="term" value="F:ATP hydrolysis activity"/>
    <property type="evidence" value="ECO:0007669"/>
    <property type="project" value="InterPro"/>
</dbReference>
<proteinExistence type="predicted"/>
<organism evidence="2 3">
    <name type="scientific">Phormidesmis priestleyi ULC007</name>
    <dbReference type="NCBI Taxonomy" id="1920490"/>
    <lineage>
        <taxon>Bacteria</taxon>
        <taxon>Bacillati</taxon>
        <taxon>Cyanobacteriota</taxon>
        <taxon>Cyanophyceae</taxon>
        <taxon>Leptolyngbyales</taxon>
        <taxon>Leptolyngbyaceae</taxon>
        <taxon>Phormidesmis</taxon>
    </lineage>
</organism>
<evidence type="ECO:0000259" key="1">
    <source>
        <dbReference type="Pfam" id="PF00005"/>
    </source>
</evidence>
<dbReference type="GO" id="GO:0005524">
    <property type="term" value="F:ATP binding"/>
    <property type="evidence" value="ECO:0007669"/>
    <property type="project" value="InterPro"/>
</dbReference>
<dbReference type="Proteomes" id="UP000238634">
    <property type="component" value="Unassembled WGS sequence"/>
</dbReference>
<reference evidence="2 3" key="1">
    <citation type="submission" date="2018-02" db="EMBL/GenBank/DDBJ databases">
        <authorList>
            <person name="Cohen D.B."/>
            <person name="Kent A.D."/>
        </authorList>
    </citation>
    <scope>NUCLEOTIDE SEQUENCE [LARGE SCALE GENOMIC DNA]</scope>
    <source>
        <strain evidence="2 3">ULC007</strain>
    </source>
</reference>
<sequence length="105" mass="11023">MTIDAGRKTVGVNRTASSATDIQQALAQAAAGVSLRSVTKKYGSVIAVENVTLDIPAGKYCCLLGPSGCGKTTVLRMIAGHEDCRECCDFANDYANFGICYFACC</sequence>
<keyword evidence="3" id="KW-1185">Reference proteome</keyword>
<reference evidence="2 3" key="2">
    <citation type="submission" date="2018-03" db="EMBL/GenBank/DDBJ databases">
        <title>The ancient ancestry and fast evolution of plastids.</title>
        <authorList>
            <person name="Moore K.R."/>
            <person name="Magnabosco C."/>
            <person name="Momper L."/>
            <person name="Gold D.A."/>
            <person name="Bosak T."/>
            <person name="Fournier G.P."/>
        </authorList>
    </citation>
    <scope>NUCLEOTIDE SEQUENCE [LARGE SCALE GENOMIC DNA]</scope>
    <source>
        <strain evidence="2 3">ULC007</strain>
    </source>
</reference>
<gene>
    <name evidence="2" type="ORF">C7B65_08650</name>
</gene>
<dbReference type="EMBL" id="PVWG01000007">
    <property type="protein sequence ID" value="PSB20114.1"/>
    <property type="molecule type" value="Genomic_DNA"/>
</dbReference>
<dbReference type="Gene3D" id="3.40.50.300">
    <property type="entry name" value="P-loop containing nucleotide triphosphate hydrolases"/>
    <property type="match status" value="1"/>
</dbReference>
<protein>
    <recommendedName>
        <fullName evidence="1">ABC transporter domain-containing protein</fullName>
    </recommendedName>
</protein>
<comment type="caution">
    <text evidence="2">The sequence shown here is derived from an EMBL/GenBank/DDBJ whole genome shotgun (WGS) entry which is preliminary data.</text>
</comment>
<name>A0A2T1DI50_9CYAN</name>
<dbReference type="RefSeq" id="WP_083582839.1">
    <property type="nucleotide sequence ID" value="NZ_MPPI01000009.1"/>
</dbReference>
<dbReference type="InterPro" id="IPR003439">
    <property type="entry name" value="ABC_transporter-like_ATP-bd"/>
</dbReference>